<keyword evidence="3" id="KW-1005">Bacterial flagellum biogenesis</keyword>
<protein>
    <submittedName>
        <fullName evidence="4">Flagellar biosynthesis protein FlgN</fullName>
    </submittedName>
    <submittedName>
        <fullName evidence="6">Molecular chaperone</fullName>
    </submittedName>
</protein>
<dbReference type="GeneID" id="93894562"/>
<evidence type="ECO:0000256" key="3">
    <source>
        <dbReference type="ARBA" id="ARBA00022795"/>
    </source>
</evidence>
<dbReference type="Pfam" id="PF05130">
    <property type="entry name" value="FlgN"/>
    <property type="match status" value="1"/>
</dbReference>
<evidence type="ECO:0000256" key="1">
    <source>
        <dbReference type="ARBA" id="ARBA00002397"/>
    </source>
</evidence>
<dbReference type="InterPro" id="IPR007809">
    <property type="entry name" value="FlgN-like"/>
</dbReference>
<accession>A0A087IGU1</accession>
<proteinExistence type="inferred from homology"/>
<dbReference type="OrthoDB" id="5900563at2"/>
<evidence type="ECO:0000313" key="6">
    <source>
        <dbReference type="EMBL" id="POB43619.1"/>
    </source>
</evidence>
<dbReference type="AlphaFoldDB" id="A0A087IGU1"/>
<dbReference type="EMBL" id="PDGH01000128">
    <property type="protein sequence ID" value="POB43619.1"/>
    <property type="molecule type" value="Genomic_DNA"/>
</dbReference>
<reference evidence="5 7" key="2">
    <citation type="submission" date="2017-12" db="EMBL/GenBank/DDBJ databases">
        <title>FDA dAtabase for Regulatory Grade micrObial Sequences (FDA-ARGOS): Supporting development and validation of Infectious Disease Dx tests.</title>
        <authorList>
            <person name="Hoffmann M."/>
            <person name="Allard M."/>
            <person name="Evans P."/>
            <person name="Brown E."/>
            <person name="Tallon L.J."/>
            <person name="Sadzewicz L."/>
            <person name="Sengamalay N."/>
            <person name="Ott S."/>
            <person name="Godinez A."/>
            <person name="Nagaraj S."/>
            <person name="Vavikolanu K."/>
            <person name="Aluvathingal J."/>
            <person name="Nadendla S."/>
            <person name="Hobson J."/>
            <person name="Sichtig H."/>
        </authorList>
    </citation>
    <scope>NUCLEOTIDE SEQUENCE [LARGE SCALE GENOMIC DNA]</scope>
    <source>
        <strain evidence="7">ATCC 29307</strain>
        <strain evidence="5">FDAARGOS_118</strain>
    </source>
</reference>
<dbReference type="GO" id="GO:0044780">
    <property type="term" value="P:bacterial-type flagellum assembly"/>
    <property type="evidence" value="ECO:0007669"/>
    <property type="project" value="InterPro"/>
</dbReference>
<evidence type="ECO:0000313" key="4">
    <source>
        <dbReference type="EMBL" id="AXX60562.1"/>
    </source>
</evidence>
<reference evidence="4 9" key="1">
    <citation type="submission" date="2017-01" db="EMBL/GenBank/DDBJ databases">
        <title>Complete Genome Sequence of Vibrio vulnificus FORC_053.</title>
        <authorList>
            <consortium name="Food-borne Pathogen Omics Research Center"/>
            <person name="Chung H.Y."/>
            <person name="Na E.J."/>
            <person name="Song J.S."/>
            <person name="Kim H."/>
            <person name="Lee J.-H."/>
            <person name="Ryu S."/>
            <person name="Choi S.H."/>
        </authorList>
    </citation>
    <scope>NUCLEOTIDE SEQUENCE [LARGE SCALE GENOMIC DNA]</scope>
    <source>
        <strain evidence="4 9">FORC_053</strain>
    </source>
</reference>
<dbReference type="Proteomes" id="UP000237466">
    <property type="component" value="Unassembled WGS sequence"/>
</dbReference>
<evidence type="ECO:0000313" key="9">
    <source>
        <dbReference type="Proteomes" id="UP000263418"/>
    </source>
</evidence>
<name>A0A087IGU1_VIBVL</name>
<dbReference type="KEGG" id="vvl:VV93_v1c08830"/>
<dbReference type="EMBL" id="CP019290">
    <property type="protein sequence ID" value="AXX60562.1"/>
    <property type="molecule type" value="Genomic_DNA"/>
</dbReference>
<dbReference type="Proteomes" id="UP000263418">
    <property type="component" value="Chromosome 1"/>
</dbReference>
<evidence type="ECO:0000313" key="8">
    <source>
        <dbReference type="Proteomes" id="UP000237466"/>
    </source>
</evidence>
<gene>
    <name evidence="5" type="ORF">AL548_020760</name>
    <name evidence="6" type="ORF">CRN52_20490</name>
    <name evidence="4" type="ORF">FORC53_2223</name>
</gene>
<keyword evidence="4" id="KW-0966">Cell projection</keyword>
<keyword evidence="7" id="KW-1185">Reference proteome</keyword>
<dbReference type="EMBL" id="LOSH02000004">
    <property type="protein sequence ID" value="PNM68499.1"/>
    <property type="molecule type" value="Genomic_DNA"/>
</dbReference>
<dbReference type="SUPFAM" id="SSF140566">
    <property type="entry name" value="FlgN-like"/>
    <property type="match status" value="1"/>
</dbReference>
<keyword evidence="4" id="KW-0282">Flagellum</keyword>
<evidence type="ECO:0000256" key="2">
    <source>
        <dbReference type="ARBA" id="ARBA00007703"/>
    </source>
</evidence>
<evidence type="ECO:0000313" key="7">
    <source>
        <dbReference type="Proteomes" id="UP000054370"/>
    </source>
</evidence>
<keyword evidence="4" id="KW-0969">Cilium</keyword>
<dbReference type="RefSeq" id="WP_011078346.1">
    <property type="nucleotide sequence ID" value="NZ_CABMOC010000001.1"/>
</dbReference>
<dbReference type="OMA" id="KVGMTYN"/>
<dbReference type="Gene3D" id="1.20.58.300">
    <property type="entry name" value="FlgN-like"/>
    <property type="match status" value="1"/>
</dbReference>
<organism evidence="6 8">
    <name type="scientific">Vibrio vulnificus</name>
    <dbReference type="NCBI Taxonomy" id="672"/>
    <lineage>
        <taxon>Bacteria</taxon>
        <taxon>Pseudomonadati</taxon>
        <taxon>Pseudomonadota</taxon>
        <taxon>Gammaproteobacteria</taxon>
        <taxon>Vibrionales</taxon>
        <taxon>Vibrionaceae</taxon>
        <taxon>Vibrio</taxon>
    </lineage>
</organism>
<comment type="similarity">
    <text evidence="2">Belongs to the FlgN family.</text>
</comment>
<reference evidence="6 8" key="3">
    <citation type="journal article" date="2018" name="Front. Microbiol.">
        <title>Phylogeny of Vibrio vulnificus from the Analysis of the Core-Genome: Implications for Intra-Species Taxonomy.</title>
        <authorList>
            <person name="Roig F.J."/>
            <person name="Gonzalez-Candelas F."/>
            <person name="Sanjuan E."/>
            <person name="Fouz B."/>
            <person name="Feil E.J."/>
            <person name="Llorens C."/>
            <person name="Baker-Austin C."/>
            <person name="Oliver J.D."/>
            <person name="Danin-Poleg Y."/>
            <person name="Gibas C.J."/>
            <person name="Kashi Y."/>
            <person name="Gulig P.A."/>
            <person name="Morrison S.S."/>
            <person name="Amaro C."/>
        </authorList>
    </citation>
    <scope>NUCLEOTIDE SEQUENCE [LARGE SCALE GENOMIC DNA]</scope>
    <source>
        <strain evidence="6 8">CECT4608</strain>
    </source>
</reference>
<evidence type="ECO:0000313" key="5">
    <source>
        <dbReference type="EMBL" id="PNM68499.1"/>
    </source>
</evidence>
<sequence>MAALVDLVNFQFENAKALSIVLEKESKIIASRVSADIEKIAKEKMTLIGRLQQTDQRIASHPHVNQLTEDTYLRETVASIQSIILDCQQINQINGEALTRAQSSFNKLNNMLQHSHGKIGMTYNAGGKTHTISTLGTNIKA</sequence>
<dbReference type="Proteomes" id="UP000054370">
    <property type="component" value="Unassembled WGS sequence"/>
</dbReference>
<comment type="function">
    <text evidence="1">Required for the efficient initiation of filament assembly.</text>
</comment>
<dbReference type="InterPro" id="IPR036679">
    <property type="entry name" value="FlgN-like_sf"/>
</dbReference>